<keyword evidence="4 7" id="KW-0812">Transmembrane</keyword>
<comment type="similarity">
    <text evidence="2">Belongs to the UPF0114 family.</text>
</comment>
<feature type="transmembrane region" description="Helical" evidence="7">
    <location>
        <begin position="88"/>
        <end position="109"/>
    </location>
</feature>
<keyword evidence="6 7" id="KW-0472">Membrane</keyword>
<evidence type="ECO:0000256" key="5">
    <source>
        <dbReference type="ARBA" id="ARBA00022989"/>
    </source>
</evidence>
<evidence type="ECO:0000256" key="2">
    <source>
        <dbReference type="ARBA" id="ARBA00005774"/>
    </source>
</evidence>
<organism evidence="8">
    <name type="scientific">freshwater metagenome</name>
    <dbReference type="NCBI Taxonomy" id="449393"/>
    <lineage>
        <taxon>unclassified sequences</taxon>
        <taxon>metagenomes</taxon>
        <taxon>ecological metagenomes</taxon>
    </lineage>
</organism>
<dbReference type="PANTHER" id="PTHR38596">
    <property type="entry name" value="UPF0114 PROTEIN YQHA"/>
    <property type="match status" value="1"/>
</dbReference>
<dbReference type="HAMAP" id="MF_00143">
    <property type="entry name" value="UPF0114"/>
    <property type="match status" value="1"/>
</dbReference>
<gene>
    <name evidence="8" type="ORF">UFOPK2852_00708</name>
</gene>
<dbReference type="AlphaFoldDB" id="A0A6J6UIM2"/>
<evidence type="ECO:0000256" key="4">
    <source>
        <dbReference type="ARBA" id="ARBA00022692"/>
    </source>
</evidence>
<accession>A0A6J6UIM2</accession>
<dbReference type="EMBL" id="CAEZZJ010000077">
    <property type="protein sequence ID" value="CAB4759660.1"/>
    <property type="molecule type" value="Genomic_DNA"/>
</dbReference>
<keyword evidence="3" id="KW-1003">Cell membrane</keyword>
<dbReference type="InterPro" id="IPR005134">
    <property type="entry name" value="UPF0114"/>
</dbReference>
<evidence type="ECO:0000256" key="6">
    <source>
        <dbReference type="ARBA" id="ARBA00023136"/>
    </source>
</evidence>
<dbReference type="InterPro" id="IPR020761">
    <property type="entry name" value="UPF0114_bac"/>
</dbReference>
<evidence type="ECO:0000313" key="8">
    <source>
        <dbReference type="EMBL" id="CAB4759660.1"/>
    </source>
</evidence>
<name>A0A6J6UIM2_9ZZZZ</name>
<dbReference type="PANTHER" id="PTHR38596:SF1">
    <property type="entry name" value="UPF0114 PROTEIN YQHA"/>
    <property type="match status" value="1"/>
</dbReference>
<feature type="transmembrane region" description="Helical" evidence="7">
    <location>
        <begin position="6"/>
        <end position="26"/>
    </location>
</feature>
<evidence type="ECO:0000256" key="3">
    <source>
        <dbReference type="ARBA" id="ARBA00022475"/>
    </source>
</evidence>
<reference evidence="8" key="1">
    <citation type="submission" date="2020-05" db="EMBL/GenBank/DDBJ databases">
        <authorList>
            <person name="Chiriac C."/>
            <person name="Salcher M."/>
            <person name="Ghai R."/>
            <person name="Kavagutti S V."/>
        </authorList>
    </citation>
    <scope>NUCLEOTIDE SEQUENCE</scope>
</reference>
<keyword evidence="5 7" id="KW-1133">Transmembrane helix</keyword>
<protein>
    <submittedName>
        <fullName evidence="8">Unannotated protein</fullName>
    </submittedName>
</protein>
<evidence type="ECO:0000256" key="7">
    <source>
        <dbReference type="SAM" id="Phobius"/>
    </source>
</evidence>
<dbReference type="GO" id="GO:0005886">
    <property type="term" value="C:plasma membrane"/>
    <property type="evidence" value="ECO:0007669"/>
    <property type="project" value="UniProtKB-SubCell"/>
</dbReference>
<sequence>MVLGLLGLLDLTLLANLILIVIFAGYENFVSKIEVATDDVDRPEWMGSVDFSGLKLKLIGSLVAISVIELLKDFMNAANGVDVTEVKWRIAIHLTFVVSGLVFAIMDWVSDLTHKSKNT</sequence>
<evidence type="ECO:0000256" key="1">
    <source>
        <dbReference type="ARBA" id="ARBA00004651"/>
    </source>
</evidence>
<comment type="subcellular location">
    <subcellularLocation>
        <location evidence="1">Cell membrane</location>
        <topology evidence="1">Multi-pass membrane protein</topology>
    </subcellularLocation>
</comment>
<proteinExistence type="inferred from homology"/>
<dbReference type="Pfam" id="PF03350">
    <property type="entry name" value="UPF0114"/>
    <property type="match status" value="1"/>
</dbReference>